<keyword evidence="1" id="KW-0813">Transport</keyword>
<feature type="region of interest" description="Disordered" evidence="4">
    <location>
        <begin position="202"/>
        <end position="230"/>
    </location>
</feature>
<keyword evidence="2" id="KW-0732">Signal</keyword>
<feature type="compositionally biased region" description="Basic and acidic residues" evidence="4">
    <location>
        <begin position="219"/>
        <end position="230"/>
    </location>
</feature>
<dbReference type="RefSeq" id="WP_152214025.1">
    <property type="nucleotide sequence ID" value="NZ_WFLN01000011.1"/>
</dbReference>
<evidence type="ECO:0000256" key="2">
    <source>
        <dbReference type="ARBA" id="ARBA00022729"/>
    </source>
</evidence>
<dbReference type="PANTHER" id="PTHR36504:SF1">
    <property type="entry name" value="LIPOPOLYSACCHARIDE EXPORT SYSTEM PROTEIN LPTA"/>
    <property type="match status" value="1"/>
</dbReference>
<name>A0A833N026_9BACT</name>
<dbReference type="Proteomes" id="UP000442694">
    <property type="component" value="Unassembled WGS sequence"/>
</dbReference>
<evidence type="ECO:0000313" key="6">
    <source>
        <dbReference type="EMBL" id="KAB8027763.1"/>
    </source>
</evidence>
<dbReference type="GO" id="GO:0009279">
    <property type="term" value="C:cell outer membrane"/>
    <property type="evidence" value="ECO:0007669"/>
    <property type="project" value="TreeGrafter"/>
</dbReference>
<keyword evidence="7" id="KW-1185">Reference proteome</keyword>
<dbReference type="InterPro" id="IPR052037">
    <property type="entry name" value="LPS_export_LptA"/>
</dbReference>
<comment type="caution">
    <text evidence="6">The sequence shown here is derived from an EMBL/GenBank/DDBJ whole genome shotgun (WGS) entry which is preliminary data.</text>
</comment>
<evidence type="ECO:0000256" key="1">
    <source>
        <dbReference type="ARBA" id="ARBA00022448"/>
    </source>
</evidence>
<organism evidence="6 7">
    <name type="scientific">Fluviispira multicolorata</name>
    <dbReference type="NCBI Taxonomy" id="2654512"/>
    <lineage>
        <taxon>Bacteria</taxon>
        <taxon>Pseudomonadati</taxon>
        <taxon>Bdellovibrionota</taxon>
        <taxon>Oligoflexia</taxon>
        <taxon>Silvanigrellales</taxon>
        <taxon>Silvanigrellaceae</taxon>
        <taxon>Fluviispira</taxon>
    </lineage>
</organism>
<dbReference type="NCBIfam" id="TIGR03002">
    <property type="entry name" value="outer_YhbN_LptA"/>
    <property type="match status" value="1"/>
</dbReference>
<feature type="compositionally biased region" description="Basic and acidic residues" evidence="4">
    <location>
        <begin position="42"/>
        <end position="56"/>
    </location>
</feature>
<gene>
    <name evidence="6" type="primary">lptA</name>
    <name evidence="6" type="ORF">GCL57_14245</name>
</gene>
<dbReference type="InterPro" id="IPR014340">
    <property type="entry name" value="LptA"/>
</dbReference>
<dbReference type="PANTHER" id="PTHR36504">
    <property type="entry name" value="LIPOPOLYSACCHARIDE EXPORT SYSTEM PROTEIN LPTA"/>
    <property type="match status" value="1"/>
</dbReference>
<evidence type="ECO:0000313" key="7">
    <source>
        <dbReference type="Proteomes" id="UP000442694"/>
    </source>
</evidence>
<accession>A0A833N026</accession>
<reference evidence="6 7" key="1">
    <citation type="submission" date="2019-10" db="EMBL/GenBank/DDBJ databases">
        <title>New genus of Silvanigrellaceae.</title>
        <authorList>
            <person name="Pitt A."/>
            <person name="Hahn M.W."/>
        </authorList>
    </citation>
    <scope>NUCLEOTIDE SEQUENCE [LARGE SCALE GENOMIC DNA]</scope>
    <source>
        <strain evidence="6 7">33A1-SZDP</strain>
    </source>
</reference>
<protein>
    <submittedName>
        <fullName evidence="6">Lipopolysaccharide transport periplasmic protein LptA</fullName>
    </submittedName>
</protein>
<evidence type="ECO:0000256" key="3">
    <source>
        <dbReference type="ARBA" id="ARBA00022764"/>
    </source>
</evidence>
<dbReference type="GO" id="GO:0001530">
    <property type="term" value="F:lipopolysaccharide binding"/>
    <property type="evidence" value="ECO:0007669"/>
    <property type="project" value="InterPro"/>
</dbReference>
<dbReference type="GO" id="GO:0015920">
    <property type="term" value="P:lipopolysaccharide transport"/>
    <property type="evidence" value="ECO:0007669"/>
    <property type="project" value="InterPro"/>
</dbReference>
<evidence type="ECO:0000259" key="5">
    <source>
        <dbReference type="Pfam" id="PF03968"/>
    </source>
</evidence>
<evidence type="ECO:0000256" key="4">
    <source>
        <dbReference type="SAM" id="MobiDB-lite"/>
    </source>
</evidence>
<feature type="domain" description="Organic solvent tolerance-like N-terminal" evidence="5">
    <location>
        <begin position="83"/>
        <end position="198"/>
    </location>
</feature>
<keyword evidence="3" id="KW-0574">Periplasm</keyword>
<dbReference type="GO" id="GO:0030288">
    <property type="term" value="C:outer membrane-bounded periplasmic space"/>
    <property type="evidence" value="ECO:0007669"/>
    <property type="project" value="TreeGrafter"/>
</dbReference>
<sequence length="230" mass="25606">MLYFNLIRSTIVLTFLISFEIKADFKKNLPEDYEYQNNNESIKPKEKKKNEIEISKKSGSPKNDNDLKNDLANHNQNAPVYFEGNSAEGSRKTGVLNLIGNVVIIQDDLKLTANKAQIISSQGKTFGSGSTTVKKAIATGNVNIYKKGTSNTPEIRAVANEIEFQVPEKIMVLTGKAKVWRNKEFVNAEIITINLNTGDISLKDPHGTIDPKSTNSFSKDNKITEKKNNL</sequence>
<feature type="region of interest" description="Disordered" evidence="4">
    <location>
        <begin position="37"/>
        <end position="72"/>
    </location>
</feature>
<dbReference type="AlphaFoldDB" id="A0A833N026"/>
<dbReference type="InterPro" id="IPR005653">
    <property type="entry name" value="OstA-like_N"/>
</dbReference>
<dbReference type="EMBL" id="WFLN01000011">
    <property type="protein sequence ID" value="KAB8027763.1"/>
    <property type="molecule type" value="Genomic_DNA"/>
</dbReference>
<dbReference type="GO" id="GO:0017089">
    <property type="term" value="F:glycolipid transfer activity"/>
    <property type="evidence" value="ECO:0007669"/>
    <property type="project" value="TreeGrafter"/>
</dbReference>
<proteinExistence type="predicted"/>
<dbReference type="Gene3D" id="2.60.450.10">
    <property type="entry name" value="Lipopolysaccharide (LPS) transport protein A like domain"/>
    <property type="match status" value="1"/>
</dbReference>
<dbReference type="Pfam" id="PF03968">
    <property type="entry name" value="LptD_N"/>
    <property type="match status" value="1"/>
</dbReference>